<evidence type="ECO:0000256" key="2">
    <source>
        <dbReference type="SAM" id="Phobius"/>
    </source>
</evidence>
<keyword evidence="2" id="KW-0812">Transmembrane</keyword>
<dbReference type="AlphaFoldDB" id="A0A8C2QTH7"/>
<evidence type="ECO:0000313" key="3">
    <source>
        <dbReference type="Ensembl" id="ENSCHIP00010006736.1"/>
    </source>
</evidence>
<keyword evidence="2" id="KW-0472">Membrane</keyword>
<evidence type="ECO:0000256" key="1">
    <source>
        <dbReference type="SAM" id="MobiDB-lite"/>
    </source>
</evidence>
<feature type="compositionally biased region" description="Basic residues" evidence="1">
    <location>
        <begin position="75"/>
        <end position="85"/>
    </location>
</feature>
<dbReference type="Ensembl" id="ENSCHIT00010009391.1">
    <property type="protein sequence ID" value="ENSCHIP00010006736.1"/>
    <property type="gene ID" value="ENSCHIG00010004846.1"/>
</dbReference>
<keyword evidence="2" id="KW-1133">Transmembrane helix</keyword>
<reference evidence="3" key="1">
    <citation type="submission" date="2019-03" db="EMBL/GenBank/DDBJ databases">
        <title>Genome sequencing and reference-guided assembly of Black Bengal Goat (Capra hircus).</title>
        <authorList>
            <person name="Siddiki A.Z."/>
            <person name="Baten A."/>
            <person name="Billah M."/>
            <person name="Alam M.A.U."/>
            <person name="Shawrob K.S.M."/>
            <person name="Saha S."/>
            <person name="Chowdhury M."/>
            <person name="Rahman A.H."/>
            <person name="Stear M."/>
            <person name="Miah G."/>
            <person name="Das G.B."/>
            <person name="Hossain M.M."/>
            <person name="Kumkum M."/>
            <person name="Islam M.S."/>
            <person name="Mollah A.M."/>
            <person name="Ahsan A."/>
            <person name="Tusar F."/>
            <person name="Khan M.K.I."/>
        </authorList>
    </citation>
    <scope>NUCLEOTIDE SEQUENCE [LARGE SCALE GENOMIC DNA]</scope>
</reference>
<feature type="transmembrane region" description="Helical" evidence="2">
    <location>
        <begin position="32"/>
        <end position="48"/>
    </location>
</feature>
<dbReference type="InterPro" id="IPR010868">
    <property type="entry name" value="Tumor_suppres_ARF"/>
</dbReference>
<proteinExistence type="predicted"/>
<reference evidence="3" key="2">
    <citation type="submission" date="2025-08" db="UniProtKB">
        <authorList>
            <consortium name="Ensembl"/>
        </authorList>
    </citation>
    <scope>IDENTIFICATION</scope>
</reference>
<dbReference type="GO" id="GO:0051726">
    <property type="term" value="P:regulation of cell cycle"/>
    <property type="evidence" value="ECO:0007669"/>
    <property type="project" value="InterPro"/>
</dbReference>
<accession>A0A8C2QTH7</accession>
<name>A0A8C2QTH7_CAPHI</name>
<dbReference type="GO" id="GO:0008285">
    <property type="term" value="P:negative regulation of cell population proliferation"/>
    <property type="evidence" value="ECO:0007669"/>
    <property type="project" value="InterPro"/>
</dbReference>
<dbReference type="GO" id="GO:0006915">
    <property type="term" value="P:apoptotic process"/>
    <property type="evidence" value="ECO:0007669"/>
    <property type="project" value="InterPro"/>
</dbReference>
<organism evidence="3">
    <name type="scientific">Capra hircus</name>
    <name type="common">Goat</name>
    <dbReference type="NCBI Taxonomy" id="9925"/>
    <lineage>
        <taxon>Eukaryota</taxon>
        <taxon>Metazoa</taxon>
        <taxon>Chordata</taxon>
        <taxon>Craniata</taxon>
        <taxon>Vertebrata</taxon>
        <taxon>Euteleostomi</taxon>
        <taxon>Mammalia</taxon>
        <taxon>Eutheria</taxon>
        <taxon>Laurasiatheria</taxon>
        <taxon>Artiodactyla</taxon>
        <taxon>Ruminantia</taxon>
        <taxon>Pecora</taxon>
        <taxon>Bovidae</taxon>
        <taxon>Caprinae</taxon>
        <taxon>Capra</taxon>
    </lineage>
</organism>
<sequence length="85" mass="9308">TRAGPWRFLIWIPRAGGPPRVTVHIARPAGEWAAPSVLAAVALVLMLVRRQRRAQQPHPTPGRKGLENPGAHSAPTKRPKMRPTS</sequence>
<protein>
    <submittedName>
        <fullName evidence="3">Uncharacterized protein</fullName>
    </submittedName>
</protein>
<feature type="region of interest" description="Disordered" evidence="1">
    <location>
        <begin position="52"/>
        <end position="85"/>
    </location>
</feature>
<dbReference type="Pfam" id="PF07392">
    <property type="entry name" value="P19Arf_N"/>
    <property type="match status" value="1"/>
</dbReference>